<reference evidence="2 4" key="1">
    <citation type="submission" date="2019-09" db="EMBL/GenBank/DDBJ databases">
        <title>Butyricimonas paravirosa DSM 105722 (=214-4 = JCM 18677 = CCUG 65563).</title>
        <authorList>
            <person name="Le Roy T."/>
            <person name="Cani P.D."/>
        </authorList>
    </citation>
    <scope>NUCLEOTIDE SEQUENCE [LARGE SCALE GENOMIC DNA]</scope>
    <source>
        <strain evidence="2 4">DSM 105722</strain>
    </source>
</reference>
<keyword evidence="4" id="KW-1185">Reference proteome</keyword>
<evidence type="ECO:0000313" key="1">
    <source>
        <dbReference type="EMBL" id="NJC19156.1"/>
    </source>
</evidence>
<dbReference type="GeneID" id="86894011"/>
<dbReference type="Gene3D" id="3.40.50.1820">
    <property type="entry name" value="alpha/beta hydrolase"/>
    <property type="match status" value="1"/>
</dbReference>
<dbReference type="EMBL" id="CP043839">
    <property type="protein sequence ID" value="WOF14743.1"/>
    <property type="molecule type" value="Genomic_DNA"/>
</dbReference>
<dbReference type="PROSITE" id="PS51257">
    <property type="entry name" value="PROKAR_LIPOPROTEIN"/>
    <property type="match status" value="1"/>
</dbReference>
<dbReference type="Proteomes" id="UP000576368">
    <property type="component" value="Unassembled WGS sequence"/>
</dbReference>
<evidence type="ECO:0000313" key="2">
    <source>
        <dbReference type="EMBL" id="WOF14743.1"/>
    </source>
</evidence>
<reference evidence="1 3" key="2">
    <citation type="submission" date="2020-03" db="EMBL/GenBank/DDBJ databases">
        <title>Genomic Encyclopedia of Type Strains, Phase IV (KMG-IV): sequencing the most valuable type-strain genomes for metagenomic binning, comparative biology and taxonomic classification.</title>
        <authorList>
            <person name="Goeker M."/>
        </authorList>
    </citation>
    <scope>NUCLEOTIDE SEQUENCE [LARGE SCALE GENOMIC DNA]</scope>
    <source>
        <strain evidence="1 3">DSM 105722</strain>
    </source>
</reference>
<protein>
    <recommendedName>
        <fullName evidence="5">Alpha/beta hydrolase</fullName>
    </recommendedName>
</protein>
<dbReference type="RefSeq" id="WP_168044394.1">
    <property type="nucleotide sequence ID" value="NZ_BMPA01000009.1"/>
</dbReference>
<accession>A0A7X5YG07</accession>
<dbReference type="SUPFAM" id="SSF53474">
    <property type="entry name" value="alpha/beta-Hydrolases"/>
    <property type="match status" value="1"/>
</dbReference>
<organism evidence="1 3">
    <name type="scientific">Butyricimonas paravirosa</name>
    <dbReference type="NCBI Taxonomy" id="1472417"/>
    <lineage>
        <taxon>Bacteria</taxon>
        <taxon>Pseudomonadati</taxon>
        <taxon>Bacteroidota</taxon>
        <taxon>Bacteroidia</taxon>
        <taxon>Bacteroidales</taxon>
        <taxon>Odoribacteraceae</taxon>
        <taxon>Butyricimonas</taxon>
    </lineage>
</organism>
<evidence type="ECO:0000313" key="3">
    <source>
        <dbReference type="Proteomes" id="UP000576368"/>
    </source>
</evidence>
<dbReference type="Proteomes" id="UP001302374">
    <property type="component" value="Chromosome"/>
</dbReference>
<evidence type="ECO:0008006" key="5">
    <source>
        <dbReference type="Google" id="ProtNLM"/>
    </source>
</evidence>
<dbReference type="EMBL" id="JAATLI010000009">
    <property type="protein sequence ID" value="NJC19156.1"/>
    <property type="molecule type" value="Genomic_DNA"/>
</dbReference>
<dbReference type="AlphaFoldDB" id="A0A7X5YG07"/>
<evidence type="ECO:0000313" key="4">
    <source>
        <dbReference type="Proteomes" id="UP001302374"/>
    </source>
</evidence>
<sequence length="296" mass="33732">MKTNLIISLFITFFLCSCEWKSDVDDPVLNKLGTGHGIVTYTDYEPLKAKPINLHFYIPEGDIKTMPIVFILPGTGRNANDYLAAWMKNFRSKEVIAIALEFPQEYYSTSEYIEGNMFKKNEALPEEQWSFSVIEAIFSYVKAETGNQVNQYSLFGHSAGAQFVHRFVTFKQNTHLNKAVAANSGWYTVPDVQVEYPYGLKNSGYTDNTTLSHLFGSSLIVALGDQDIDPNDNSLRHDEQSDAQGLYRFARGEYYYSEGERISKANNMVFNWKKVIVKGVAHDFEAMMVQTINYLF</sequence>
<gene>
    <name evidence="2" type="ORF">F1644_21910</name>
    <name evidence="1" type="ORF">GGR15_002786</name>
</gene>
<dbReference type="InterPro" id="IPR029058">
    <property type="entry name" value="AB_hydrolase_fold"/>
</dbReference>
<name>A0A7X5YG07_9BACT</name>
<proteinExistence type="predicted"/>